<accession>A0AAD9TQ48</accession>
<dbReference type="AlphaFoldDB" id="A0AAD9TQ48"/>
<dbReference type="PANTHER" id="PTHR13312">
    <property type="entry name" value="HIV-INDUCED PROTEIN-7-LIKE PROTEASE"/>
    <property type="match status" value="1"/>
</dbReference>
<organism evidence="4 5">
    <name type="scientific">Dipteronia dyeriana</name>
    <dbReference type="NCBI Taxonomy" id="168575"/>
    <lineage>
        <taxon>Eukaryota</taxon>
        <taxon>Viridiplantae</taxon>
        <taxon>Streptophyta</taxon>
        <taxon>Embryophyta</taxon>
        <taxon>Tracheophyta</taxon>
        <taxon>Spermatophyta</taxon>
        <taxon>Magnoliopsida</taxon>
        <taxon>eudicotyledons</taxon>
        <taxon>Gunneridae</taxon>
        <taxon>Pentapetalae</taxon>
        <taxon>rosids</taxon>
        <taxon>malvids</taxon>
        <taxon>Sapindales</taxon>
        <taxon>Sapindaceae</taxon>
        <taxon>Hippocastanoideae</taxon>
        <taxon>Acereae</taxon>
        <taxon>Dipteronia</taxon>
    </lineage>
</organism>
<dbReference type="GO" id="GO:0005829">
    <property type="term" value="C:cytosol"/>
    <property type="evidence" value="ECO:0007669"/>
    <property type="project" value="TreeGrafter"/>
</dbReference>
<dbReference type="GO" id="GO:0030968">
    <property type="term" value="P:endoplasmic reticulum unfolded protein response"/>
    <property type="evidence" value="ECO:0007669"/>
    <property type="project" value="TreeGrafter"/>
</dbReference>
<comment type="caution">
    <text evidence="4">The sequence shown here is derived from an EMBL/GenBank/DDBJ whole genome shotgun (WGS) entry which is preliminary data.</text>
</comment>
<evidence type="ECO:0000313" key="4">
    <source>
        <dbReference type="EMBL" id="KAK2639694.1"/>
    </source>
</evidence>
<dbReference type="Proteomes" id="UP001280121">
    <property type="component" value="Unassembled WGS sequence"/>
</dbReference>
<dbReference type="EC" id="3.4.19.12" evidence="3"/>
<sequence length="99" mass="11376">MPILSYSYPQSLTSEIFVDPGAIELSILANYYGREIAAYDIQITRCDLYGQENKYLERVMLVYDGLHYDAFAMSPFDGTPEEFDQTIFSVRSDRTIEPV</sequence>
<gene>
    <name evidence="4" type="ORF">Ddye_027489</name>
</gene>
<dbReference type="GO" id="GO:0005634">
    <property type="term" value="C:nucleus"/>
    <property type="evidence" value="ECO:0007669"/>
    <property type="project" value="TreeGrafter"/>
</dbReference>
<keyword evidence="5" id="KW-1185">Reference proteome</keyword>
<keyword evidence="3" id="KW-0963">Cytoplasm</keyword>
<keyword evidence="2 3" id="KW-0378">Hydrolase</keyword>
<keyword evidence="3" id="KW-0833">Ubl conjugation pathway</keyword>
<evidence type="ECO:0000256" key="3">
    <source>
        <dbReference type="RuleBase" id="RU367104"/>
    </source>
</evidence>
<name>A0AAD9TQ48_9ROSI</name>
<proteinExistence type="predicted"/>
<reference evidence="4" key="1">
    <citation type="journal article" date="2023" name="Plant J.">
        <title>Genome sequences and population genomics provide insights into the demographic history, inbreeding, and mutation load of two 'living fossil' tree species of Dipteronia.</title>
        <authorList>
            <person name="Feng Y."/>
            <person name="Comes H.P."/>
            <person name="Chen J."/>
            <person name="Zhu S."/>
            <person name="Lu R."/>
            <person name="Zhang X."/>
            <person name="Li P."/>
            <person name="Qiu J."/>
            <person name="Olsen K.M."/>
            <person name="Qiu Y."/>
        </authorList>
    </citation>
    <scope>NUCLEOTIDE SEQUENCE</scope>
    <source>
        <strain evidence="4">KIB01</strain>
    </source>
</reference>
<keyword evidence="3" id="KW-0788">Thiol protease</keyword>
<dbReference type="GO" id="GO:0004843">
    <property type="term" value="F:cysteine-type deubiquitinase activity"/>
    <property type="evidence" value="ECO:0007669"/>
    <property type="project" value="UniProtKB-UniRule"/>
</dbReference>
<evidence type="ECO:0000256" key="2">
    <source>
        <dbReference type="ARBA" id="ARBA00022801"/>
    </source>
</evidence>
<comment type="subcellular location">
    <subcellularLocation>
        <location evidence="3">Cytoplasm</location>
    </subcellularLocation>
</comment>
<dbReference type="EMBL" id="JANJYI010000008">
    <property type="protein sequence ID" value="KAK2639694.1"/>
    <property type="molecule type" value="Genomic_DNA"/>
</dbReference>
<comment type="catalytic activity">
    <reaction evidence="1 3">
        <text>Thiol-dependent hydrolysis of ester, thioester, amide, peptide and isopeptide bonds formed by the C-terminal Gly of ubiquitin (a 76-residue protein attached to proteins as an intracellular targeting signal).</text>
        <dbReference type="EC" id="3.4.19.12"/>
    </reaction>
</comment>
<dbReference type="GO" id="GO:0016579">
    <property type="term" value="P:protein deubiquitination"/>
    <property type="evidence" value="ECO:0007669"/>
    <property type="project" value="TreeGrafter"/>
</dbReference>
<keyword evidence="3" id="KW-0645">Protease</keyword>
<dbReference type="GO" id="GO:0036503">
    <property type="term" value="P:ERAD pathway"/>
    <property type="evidence" value="ECO:0007669"/>
    <property type="project" value="TreeGrafter"/>
</dbReference>
<evidence type="ECO:0000313" key="5">
    <source>
        <dbReference type="Proteomes" id="UP001280121"/>
    </source>
</evidence>
<dbReference type="PANTHER" id="PTHR13312:SF0">
    <property type="entry name" value="UBIQUITIN THIOESTERASE OTU1"/>
    <property type="match status" value="1"/>
</dbReference>
<comment type="function">
    <text evidence="3">Hydrolase that can remove conjugated ubiquitin from proteins and may therefore play an important regulatory role at the level of protein turnover by preventing degradation.</text>
</comment>
<evidence type="ECO:0000256" key="1">
    <source>
        <dbReference type="ARBA" id="ARBA00000707"/>
    </source>
</evidence>
<dbReference type="Gene3D" id="3.90.70.80">
    <property type="match status" value="1"/>
</dbReference>
<protein>
    <recommendedName>
        <fullName evidence="3">Ubiquitin thioesterase OTU</fullName>
        <ecNumber evidence="3">3.4.19.12</ecNumber>
    </recommendedName>
</protein>